<dbReference type="Gene3D" id="2.160.20.10">
    <property type="entry name" value="Single-stranded right-handed beta-helix, Pectin lyase-like"/>
    <property type="match status" value="1"/>
</dbReference>
<keyword evidence="7" id="KW-0325">Glycoprotein</keyword>
<dbReference type="InterPro" id="IPR012334">
    <property type="entry name" value="Pectin_lyas_fold"/>
</dbReference>
<dbReference type="GO" id="GO:0071555">
    <property type="term" value="P:cell wall organization"/>
    <property type="evidence" value="ECO:0007669"/>
    <property type="project" value="UniProtKB-KW"/>
</dbReference>
<keyword evidence="6" id="KW-1015">Disulfide bond</keyword>
<dbReference type="InterPro" id="IPR011050">
    <property type="entry name" value="Pectin_lyase_fold/virulence"/>
</dbReference>
<dbReference type="AlphaFoldDB" id="A0A9N9KRF5"/>
<protein>
    <recommendedName>
        <fullName evidence="14">Rhamnogalacturonase A</fullName>
    </recommendedName>
</protein>
<dbReference type="GO" id="GO:0004650">
    <property type="term" value="F:polygalacturonase activity"/>
    <property type="evidence" value="ECO:0007669"/>
    <property type="project" value="InterPro"/>
</dbReference>
<evidence type="ECO:0000256" key="4">
    <source>
        <dbReference type="ARBA" id="ARBA00022729"/>
    </source>
</evidence>
<comment type="caution">
    <text evidence="12">The sequence shown here is derived from an EMBL/GenBank/DDBJ whole genome shotgun (WGS) entry which is preliminary data.</text>
</comment>
<organism evidence="12 13">
    <name type="scientific">Hymenoscyphus fraxineus</name>
    <dbReference type="NCBI Taxonomy" id="746836"/>
    <lineage>
        <taxon>Eukaryota</taxon>
        <taxon>Fungi</taxon>
        <taxon>Dikarya</taxon>
        <taxon>Ascomycota</taxon>
        <taxon>Pezizomycotina</taxon>
        <taxon>Leotiomycetes</taxon>
        <taxon>Helotiales</taxon>
        <taxon>Helotiaceae</taxon>
        <taxon>Hymenoscyphus</taxon>
    </lineage>
</organism>
<sequence>MKLLTFALTSAIFVSSATAQLSGSVGPSTTREHKAATKVCNVLDYGAKASKTSDVGPAIASAWAACKSGGQVYIPAGDYGMSTWVTLNGGTAVSINLDGVIYRTGWVRSLSLRDFSLTERYYSTAGGNMIYVRHTTDFELYSSSSKGAVQGYGYTFHSGLSTFNHLSSMSNLSIQAGTYGPRILRLDDVTNFSVHDLALVDSPAFHFTMDTCTNGEVYNMIIRGGNEGGLDGIDIWGTNIHVHDVEVTNKDECVTVKSPAKNILVENVFCNWSGGCAIGSLGTDTDISYVKYNNIYTQNANQMMMIKSNGGSGSFSNSVFSNFIGHSNAYTLNIDGNWAKSSAAGSGVLYSNLTFSSWKGTASNGVQRAPIQLLCPSAVPCHDIKISDFNIGTETGKSVLQKCANAYGSGAGCLNDAKSDFKSYNTVTKTMTNVAAYKQTNMPGELTEGVGITASIAIPTVPITFFPGATPAIARLGI</sequence>
<dbReference type="GO" id="GO:0046576">
    <property type="term" value="F:rhamnogalacturonan alpha-L-rhamnopyranosyl-(1-&gt;4)-alpha-D-galactopyranosyluronide lyase activity"/>
    <property type="evidence" value="ECO:0007669"/>
    <property type="project" value="UniProtKB-ARBA"/>
</dbReference>
<evidence type="ECO:0000256" key="11">
    <source>
        <dbReference type="SAM" id="SignalP"/>
    </source>
</evidence>
<comment type="subcellular location">
    <subcellularLocation>
        <location evidence="1">Secreted</location>
    </subcellularLocation>
</comment>
<keyword evidence="9" id="KW-0961">Cell wall biogenesis/degradation</keyword>
<keyword evidence="8 10" id="KW-0326">Glycosidase</keyword>
<evidence type="ECO:0000313" key="12">
    <source>
        <dbReference type="EMBL" id="CAG8950202.1"/>
    </source>
</evidence>
<evidence type="ECO:0000256" key="2">
    <source>
        <dbReference type="ARBA" id="ARBA00008834"/>
    </source>
</evidence>
<dbReference type="PANTHER" id="PTHR31736:SF19">
    <property type="entry name" value="PECTIN LYASE SUPERFAMILY PROTEIN-RELATED"/>
    <property type="match status" value="1"/>
</dbReference>
<dbReference type="EMBL" id="CAJVRL010000035">
    <property type="protein sequence ID" value="CAG8950202.1"/>
    <property type="molecule type" value="Genomic_DNA"/>
</dbReference>
<evidence type="ECO:0000256" key="10">
    <source>
        <dbReference type="RuleBase" id="RU361169"/>
    </source>
</evidence>
<evidence type="ECO:0008006" key="14">
    <source>
        <dbReference type="Google" id="ProtNLM"/>
    </source>
</evidence>
<evidence type="ECO:0000256" key="1">
    <source>
        <dbReference type="ARBA" id="ARBA00004613"/>
    </source>
</evidence>
<evidence type="ECO:0000256" key="3">
    <source>
        <dbReference type="ARBA" id="ARBA00022525"/>
    </source>
</evidence>
<dbReference type="PANTHER" id="PTHR31736">
    <property type="match status" value="1"/>
</dbReference>
<evidence type="ECO:0000256" key="8">
    <source>
        <dbReference type="ARBA" id="ARBA00023295"/>
    </source>
</evidence>
<keyword evidence="13" id="KW-1185">Reference proteome</keyword>
<evidence type="ECO:0000313" key="13">
    <source>
        <dbReference type="Proteomes" id="UP000696280"/>
    </source>
</evidence>
<dbReference type="SUPFAM" id="SSF51126">
    <property type="entry name" value="Pectin lyase-like"/>
    <property type="match status" value="1"/>
</dbReference>
<evidence type="ECO:0000256" key="9">
    <source>
        <dbReference type="ARBA" id="ARBA00023316"/>
    </source>
</evidence>
<feature type="signal peptide" evidence="11">
    <location>
        <begin position="1"/>
        <end position="19"/>
    </location>
</feature>
<keyword evidence="5 10" id="KW-0378">Hydrolase</keyword>
<dbReference type="Pfam" id="PF00295">
    <property type="entry name" value="Glyco_hydro_28"/>
    <property type="match status" value="1"/>
</dbReference>
<evidence type="ECO:0000256" key="5">
    <source>
        <dbReference type="ARBA" id="ARBA00022801"/>
    </source>
</evidence>
<evidence type="ECO:0000256" key="6">
    <source>
        <dbReference type="ARBA" id="ARBA00023157"/>
    </source>
</evidence>
<dbReference type="GO" id="GO:0005576">
    <property type="term" value="C:extracellular region"/>
    <property type="evidence" value="ECO:0007669"/>
    <property type="project" value="UniProtKB-SubCell"/>
</dbReference>
<reference evidence="12" key="1">
    <citation type="submission" date="2021-07" db="EMBL/GenBank/DDBJ databases">
        <authorList>
            <person name="Durling M."/>
        </authorList>
    </citation>
    <scope>NUCLEOTIDE SEQUENCE</scope>
</reference>
<dbReference type="OrthoDB" id="2268901at2759"/>
<keyword evidence="4 11" id="KW-0732">Signal</keyword>
<keyword evidence="3" id="KW-0964">Secreted</keyword>
<gene>
    <name evidence="12" type="ORF">HYFRA_00008439</name>
</gene>
<accession>A0A9N9KRF5</accession>
<feature type="chain" id="PRO_5040338151" description="Rhamnogalacturonase A" evidence="11">
    <location>
        <begin position="20"/>
        <end position="478"/>
    </location>
</feature>
<comment type="similarity">
    <text evidence="2 10">Belongs to the glycosyl hydrolase 28 family.</text>
</comment>
<evidence type="ECO:0000256" key="7">
    <source>
        <dbReference type="ARBA" id="ARBA00023180"/>
    </source>
</evidence>
<dbReference type="InterPro" id="IPR000743">
    <property type="entry name" value="Glyco_hydro_28"/>
</dbReference>
<dbReference type="GO" id="GO:0005975">
    <property type="term" value="P:carbohydrate metabolic process"/>
    <property type="evidence" value="ECO:0007669"/>
    <property type="project" value="InterPro"/>
</dbReference>
<dbReference type="Proteomes" id="UP000696280">
    <property type="component" value="Unassembled WGS sequence"/>
</dbReference>
<proteinExistence type="inferred from homology"/>
<name>A0A9N9KRF5_9HELO</name>